<gene>
    <name evidence="2" type="ORF">GCM10023185_17860</name>
</gene>
<evidence type="ECO:0000313" key="3">
    <source>
        <dbReference type="Proteomes" id="UP001501153"/>
    </source>
</evidence>
<dbReference type="Gene3D" id="3.90.550.10">
    <property type="entry name" value="Spore Coat Polysaccharide Biosynthesis Protein SpsA, Chain A"/>
    <property type="match status" value="1"/>
</dbReference>
<comment type="caution">
    <text evidence="2">The sequence shown here is derived from an EMBL/GenBank/DDBJ whole genome shotgun (WGS) entry which is preliminary data.</text>
</comment>
<feature type="domain" description="MobA-like NTP transferase" evidence="1">
    <location>
        <begin position="7"/>
        <end position="170"/>
    </location>
</feature>
<proteinExistence type="predicted"/>
<dbReference type="EMBL" id="BAABGZ010000018">
    <property type="protein sequence ID" value="GAA4355227.1"/>
    <property type="molecule type" value="Genomic_DNA"/>
</dbReference>
<organism evidence="2 3">
    <name type="scientific">Hymenobacter saemangeumensis</name>
    <dbReference type="NCBI Taxonomy" id="1084522"/>
    <lineage>
        <taxon>Bacteria</taxon>
        <taxon>Pseudomonadati</taxon>
        <taxon>Bacteroidota</taxon>
        <taxon>Cytophagia</taxon>
        <taxon>Cytophagales</taxon>
        <taxon>Hymenobacteraceae</taxon>
        <taxon>Hymenobacter</taxon>
    </lineage>
</organism>
<evidence type="ECO:0000313" key="2">
    <source>
        <dbReference type="EMBL" id="GAA4355227.1"/>
    </source>
</evidence>
<protein>
    <submittedName>
        <fullName evidence="2">Nucleotidyltransferase family protein</fullName>
    </submittedName>
</protein>
<keyword evidence="3" id="KW-1185">Reference proteome</keyword>
<accession>A0ABP8IB72</accession>
<evidence type="ECO:0000259" key="1">
    <source>
        <dbReference type="Pfam" id="PF12804"/>
    </source>
</evidence>
<name>A0ABP8IB72_9BACT</name>
<dbReference type="PANTHER" id="PTHR43777">
    <property type="entry name" value="MOLYBDENUM COFACTOR CYTIDYLYLTRANSFERASE"/>
    <property type="match status" value="1"/>
</dbReference>
<dbReference type="Pfam" id="PF12804">
    <property type="entry name" value="NTP_transf_3"/>
    <property type="match status" value="1"/>
</dbReference>
<dbReference type="InterPro" id="IPR025877">
    <property type="entry name" value="MobA-like_NTP_Trfase"/>
</dbReference>
<dbReference type="InterPro" id="IPR029044">
    <property type="entry name" value="Nucleotide-diphossugar_trans"/>
</dbReference>
<dbReference type="SUPFAM" id="SSF53448">
    <property type="entry name" value="Nucleotide-diphospho-sugar transferases"/>
    <property type="match status" value="1"/>
</dbReference>
<dbReference type="RefSeq" id="WP_345235689.1">
    <property type="nucleotide sequence ID" value="NZ_BAABGZ010000018.1"/>
</dbReference>
<dbReference type="Proteomes" id="UP001501153">
    <property type="component" value="Unassembled WGS sequence"/>
</dbReference>
<dbReference type="PANTHER" id="PTHR43777:SF1">
    <property type="entry name" value="MOLYBDENUM COFACTOR CYTIDYLYLTRANSFERASE"/>
    <property type="match status" value="1"/>
</dbReference>
<dbReference type="CDD" id="cd04182">
    <property type="entry name" value="GT_2_like_f"/>
    <property type="match status" value="1"/>
</dbReference>
<sequence length="199" mass="20800">MQSVGVLLLAAGASTRLGQPKQLLPFQGKSLLRRAAETASATGCGPVVLVTGALHDELLPEVAGLPVAAVRNLRWADGMSSSIAAGLAYLEARAPALEAVLVLVCDQPLLTVDVLQQLIARFQPERPPVVASAYAGVRGVPALFSRALFGELRQLSGPAGARELLHRYSDVAAVDFPGGVVDVDTMEQYNALVQHSAEA</sequence>
<reference evidence="3" key="1">
    <citation type="journal article" date="2019" name="Int. J. Syst. Evol. Microbiol.">
        <title>The Global Catalogue of Microorganisms (GCM) 10K type strain sequencing project: providing services to taxonomists for standard genome sequencing and annotation.</title>
        <authorList>
            <consortium name="The Broad Institute Genomics Platform"/>
            <consortium name="The Broad Institute Genome Sequencing Center for Infectious Disease"/>
            <person name="Wu L."/>
            <person name="Ma J."/>
        </authorList>
    </citation>
    <scope>NUCLEOTIDE SEQUENCE [LARGE SCALE GENOMIC DNA]</scope>
    <source>
        <strain evidence="3">JCM 17923</strain>
    </source>
</reference>